<evidence type="ECO:0000313" key="8">
    <source>
        <dbReference type="Proteomes" id="UP001058860"/>
    </source>
</evidence>
<evidence type="ECO:0000259" key="5">
    <source>
        <dbReference type="Pfam" id="PF00171"/>
    </source>
</evidence>
<comment type="similarity">
    <text evidence="3">Belongs to the aldehyde dehydrogenase family.</text>
</comment>
<feature type="active site" evidence="2">
    <location>
        <position position="233"/>
    </location>
</feature>
<accession>A0ABY5PG15</accession>
<evidence type="ECO:0000256" key="4">
    <source>
        <dbReference type="SAM" id="MobiDB-lite"/>
    </source>
</evidence>
<keyword evidence="1 3" id="KW-0560">Oxidoreductase</keyword>
<dbReference type="InterPro" id="IPR018713">
    <property type="entry name" value="MPAB/Lcp_cat_dom"/>
</dbReference>
<dbReference type="InterPro" id="IPR016161">
    <property type="entry name" value="Ald_DH/histidinol_DH"/>
</dbReference>
<gene>
    <name evidence="7" type="ORF">LRS13_23635</name>
</gene>
<reference evidence="8" key="1">
    <citation type="submission" date="2021-11" db="EMBL/GenBank/DDBJ databases">
        <title>Cultivation dependent microbiological survey of springs from the worlds oldest radium mine currently devoted to the extraction of radon-saturated water.</title>
        <authorList>
            <person name="Kapinusova G."/>
            <person name="Smrhova T."/>
            <person name="Strejcek M."/>
            <person name="Suman J."/>
            <person name="Jani K."/>
            <person name="Pajer P."/>
            <person name="Uhlik O."/>
        </authorList>
    </citation>
    <scope>NUCLEOTIDE SEQUENCE [LARGE SCALE GENOMIC DNA]</scope>
    <source>
        <strain evidence="8">J379</strain>
    </source>
</reference>
<feature type="domain" description="ER-bound oxygenase mpaB/mpaB'/Rubber oxygenase catalytic" evidence="6">
    <location>
        <begin position="529"/>
        <end position="765"/>
    </location>
</feature>
<protein>
    <submittedName>
        <fullName evidence="7">Aldehyde dehydrogenase family protein</fullName>
    </submittedName>
</protein>
<dbReference type="SUPFAM" id="SSF53720">
    <property type="entry name" value="ALDH-like"/>
    <property type="match status" value="1"/>
</dbReference>
<proteinExistence type="inferred from homology"/>
<organism evidence="7 8">
    <name type="scientific">Svornostia abyssi</name>
    <dbReference type="NCBI Taxonomy" id="2898438"/>
    <lineage>
        <taxon>Bacteria</taxon>
        <taxon>Bacillati</taxon>
        <taxon>Actinomycetota</taxon>
        <taxon>Thermoleophilia</taxon>
        <taxon>Solirubrobacterales</taxon>
        <taxon>Baekduiaceae</taxon>
        <taxon>Svornostia</taxon>
    </lineage>
</organism>
<dbReference type="InterPro" id="IPR016162">
    <property type="entry name" value="Ald_DH_N"/>
</dbReference>
<keyword evidence="8" id="KW-1185">Reference proteome</keyword>
<evidence type="ECO:0000256" key="2">
    <source>
        <dbReference type="PROSITE-ProRule" id="PRU10007"/>
    </source>
</evidence>
<dbReference type="PANTHER" id="PTHR11699">
    <property type="entry name" value="ALDEHYDE DEHYDROGENASE-RELATED"/>
    <property type="match status" value="1"/>
</dbReference>
<dbReference type="Proteomes" id="UP001058860">
    <property type="component" value="Chromosome"/>
</dbReference>
<dbReference type="Pfam" id="PF00171">
    <property type="entry name" value="Aldedh"/>
    <property type="match status" value="1"/>
</dbReference>
<dbReference type="EMBL" id="CP088295">
    <property type="protein sequence ID" value="UUY03624.1"/>
    <property type="molecule type" value="Genomic_DNA"/>
</dbReference>
<dbReference type="Pfam" id="PF09995">
    <property type="entry name" value="MPAB_Lcp_cat"/>
    <property type="match status" value="1"/>
</dbReference>
<dbReference type="Gene3D" id="3.40.309.10">
    <property type="entry name" value="Aldehyde Dehydrogenase, Chain A, domain 2"/>
    <property type="match status" value="1"/>
</dbReference>
<dbReference type="PROSITE" id="PS00687">
    <property type="entry name" value="ALDEHYDE_DEHYDR_GLU"/>
    <property type="match status" value="1"/>
</dbReference>
<evidence type="ECO:0000313" key="7">
    <source>
        <dbReference type="EMBL" id="UUY03624.1"/>
    </source>
</evidence>
<dbReference type="InterPro" id="IPR015590">
    <property type="entry name" value="Aldehyde_DH_dom"/>
</dbReference>
<name>A0ABY5PG15_9ACTN</name>
<dbReference type="RefSeq" id="WP_353864126.1">
    <property type="nucleotide sequence ID" value="NZ_CP088295.1"/>
</dbReference>
<feature type="domain" description="Aldehyde dehydrogenase" evidence="5">
    <location>
        <begin position="3"/>
        <end position="460"/>
    </location>
</feature>
<dbReference type="Gene3D" id="3.40.605.10">
    <property type="entry name" value="Aldehyde Dehydrogenase, Chain A, domain 1"/>
    <property type="match status" value="1"/>
</dbReference>
<evidence type="ECO:0000256" key="3">
    <source>
        <dbReference type="RuleBase" id="RU003345"/>
    </source>
</evidence>
<feature type="region of interest" description="Disordered" evidence="4">
    <location>
        <begin position="1"/>
        <end position="22"/>
    </location>
</feature>
<dbReference type="InterPro" id="IPR016163">
    <property type="entry name" value="Ald_DH_C"/>
</dbReference>
<dbReference type="CDD" id="cd07099">
    <property type="entry name" value="ALDH_DDALDH"/>
    <property type="match status" value="1"/>
</dbReference>
<evidence type="ECO:0000256" key="1">
    <source>
        <dbReference type="ARBA" id="ARBA00023002"/>
    </source>
</evidence>
<dbReference type="InterPro" id="IPR029510">
    <property type="entry name" value="Ald_DH_CS_GLU"/>
</dbReference>
<sequence>MTETFAVRDPTDGTVVGDTPAQSRDEVHAIAARLRVAQPAWEALGPKARAAHVGRLRDWVLDHQDEIVELLRRESGKSQPDAALEAVGIVDVMTFFAGKAESAMADESQRPHGPLTMGKQLGVRRRPYPLVGVITPWNFPLTLPVMDAIPALLAGAAVLVKPSEYTPLALQRMVRAWNEELGAPDVFALALGTGEVGESVVEVSDYVQFTGSTVTGRKIGVRCAERLIPCGLELGGKDPMLVLADAPVERAANAAAWGGLVNSGQVCTSVERVYVEEAVADEFIDLLVERVRGLRSGPAANGELRDVGAMANANQVDIVERHVNDAVASGARVLTGGRRGPGPGFAYEPTVLVDVDQDMLVMREETFGPVIPVMRVADAEQAIELANDSPYGLSASVWTGDKQRGLNIARRLEAGAVNVNDVLSNLFAFGLPMAGWKRSGLGARLGGEDAIRKYCRTQAVTAARLTPATELAWYPYASWKTKIAGRIVRLSAARDLRRRLGGLNRMSPSVLPSEEEFADLVPARGSITWQLAGDLRLLASAGYALILQTAHPTVGAGVGQYSGFAQDPWGRLFRTLDYVNGTIYGGPEMAGEIGRRVRNVHKTIKGTTHDGRRYHALEPEAFAWVHATLAASITQGHQLVGRSITRDEREVFWQEWLSLGRLIGVRERDLPTDWAGFRLYFDRMCSDVLVDHPTVHEVLDTLGRPAAPPIPGLPHGVWKAIRKPLSQQLELMTVGLMPPLLRERFGLPWSAAHQVMFGALTTTVKTTGVLLPPQLKEFGPYYVQWRKKQLERGDVASKTPPKRDVALV</sequence>
<evidence type="ECO:0000259" key="6">
    <source>
        <dbReference type="Pfam" id="PF09995"/>
    </source>
</evidence>